<dbReference type="SMART" id="SM00345">
    <property type="entry name" value="HTH_GNTR"/>
    <property type="match status" value="1"/>
</dbReference>
<name>A0ABT2Y8N3_9MOLU</name>
<accession>A0ABT2Y8N3</accession>
<dbReference type="PROSITE" id="PS50949">
    <property type="entry name" value="HTH_GNTR"/>
    <property type="match status" value="1"/>
</dbReference>
<evidence type="ECO:0000256" key="1">
    <source>
        <dbReference type="ARBA" id="ARBA00023015"/>
    </source>
</evidence>
<dbReference type="RefSeq" id="WP_263609077.1">
    <property type="nucleotide sequence ID" value="NZ_JAOVQM010000014.1"/>
</dbReference>
<dbReference type="Proteomes" id="UP001177160">
    <property type="component" value="Unassembled WGS sequence"/>
</dbReference>
<feature type="domain" description="HTH gntR-type" evidence="4">
    <location>
        <begin position="12"/>
        <end position="80"/>
    </location>
</feature>
<sequence length="125" mass="14393">MKDIQISMGSQIPIYQQLYDLISAQIIHGDLKPDEALPSIRVIAKDLRISIITVKKTWEMLESNGYIYTVVGKGSYVKNNSTSMLNRKRIEAVKDILYHALDMCKSYEVDEADLILMVKDYYSKR</sequence>
<gene>
    <name evidence="5" type="ORF">N7548_08650</name>
</gene>
<dbReference type="InterPro" id="IPR036388">
    <property type="entry name" value="WH-like_DNA-bd_sf"/>
</dbReference>
<reference evidence="5" key="1">
    <citation type="submission" date="2022-09" db="EMBL/GenBank/DDBJ databases">
        <title>Novel Mycoplasma species identified in domestic and wild animals.</title>
        <authorList>
            <person name="Volokhov D.V."/>
            <person name="Furtak V.A."/>
            <person name="Zagorodnyaya T.A."/>
        </authorList>
    </citation>
    <scope>NUCLEOTIDE SEQUENCE</scope>
    <source>
        <strain evidence="5">Oakley</strain>
    </source>
</reference>
<dbReference type="PANTHER" id="PTHR38445">
    <property type="entry name" value="HTH-TYPE TRANSCRIPTIONAL REPRESSOR YTRA"/>
    <property type="match status" value="1"/>
</dbReference>
<dbReference type="InterPro" id="IPR000524">
    <property type="entry name" value="Tscrpt_reg_HTH_GntR"/>
</dbReference>
<dbReference type="SUPFAM" id="SSF46785">
    <property type="entry name" value="Winged helix' DNA-binding domain"/>
    <property type="match status" value="1"/>
</dbReference>
<dbReference type="CDD" id="cd07377">
    <property type="entry name" value="WHTH_GntR"/>
    <property type="match status" value="1"/>
</dbReference>
<evidence type="ECO:0000313" key="6">
    <source>
        <dbReference type="Proteomes" id="UP001177160"/>
    </source>
</evidence>
<organism evidence="5 6">
    <name type="scientific">Paracholeplasma manati</name>
    <dbReference type="NCBI Taxonomy" id="591373"/>
    <lineage>
        <taxon>Bacteria</taxon>
        <taxon>Bacillati</taxon>
        <taxon>Mycoplasmatota</taxon>
        <taxon>Mollicutes</taxon>
        <taxon>Acholeplasmatales</taxon>
        <taxon>Acholeplasmataceae</taxon>
        <taxon>Paracholeplasma</taxon>
    </lineage>
</organism>
<keyword evidence="2" id="KW-0238">DNA-binding</keyword>
<keyword evidence="6" id="KW-1185">Reference proteome</keyword>
<evidence type="ECO:0000313" key="5">
    <source>
        <dbReference type="EMBL" id="MCV2232888.1"/>
    </source>
</evidence>
<evidence type="ECO:0000256" key="2">
    <source>
        <dbReference type="ARBA" id="ARBA00023125"/>
    </source>
</evidence>
<proteinExistence type="predicted"/>
<evidence type="ECO:0000256" key="3">
    <source>
        <dbReference type="ARBA" id="ARBA00023163"/>
    </source>
</evidence>
<protein>
    <submittedName>
        <fullName evidence="5">GntR family transcriptional regulator</fullName>
    </submittedName>
</protein>
<dbReference type="Pfam" id="PF00392">
    <property type="entry name" value="GntR"/>
    <property type="match status" value="1"/>
</dbReference>
<dbReference type="Gene3D" id="1.10.10.10">
    <property type="entry name" value="Winged helix-like DNA-binding domain superfamily/Winged helix DNA-binding domain"/>
    <property type="match status" value="1"/>
</dbReference>
<dbReference type="EMBL" id="JAOVQM010000014">
    <property type="protein sequence ID" value="MCV2232888.1"/>
    <property type="molecule type" value="Genomic_DNA"/>
</dbReference>
<keyword evidence="3" id="KW-0804">Transcription</keyword>
<dbReference type="PANTHER" id="PTHR38445:SF7">
    <property type="entry name" value="GNTR-FAMILY TRANSCRIPTIONAL REGULATOR"/>
    <property type="match status" value="1"/>
</dbReference>
<comment type="caution">
    <text evidence="5">The sequence shown here is derived from an EMBL/GenBank/DDBJ whole genome shotgun (WGS) entry which is preliminary data.</text>
</comment>
<dbReference type="InterPro" id="IPR036390">
    <property type="entry name" value="WH_DNA-bd_sf"/>
</dbReference>
<evidence type="ECO:0000259" key="4">
    <source>
        <dbReference type="PROSITE" id="PS50949"/>
    </source>
</evidence>
<keyword evidence="1" id="KW-0805">Transcription regulation</keyword>